<sequence>MALLVAAFVGAGHPAGADVGEADGEETPGGFSAYVIDWEGDVDLSRTAGVSLPPPVCWWGRPDLAADPTDAGAWREAYTAHVAAAPVWDEGYRRIARLPGGMDALDRAHEADQVGLGIRWWQLRYDHAQLRDVDFTGELVERGCTEASSHQSVPAIVEYRYRPVTEVPPPVVDVESLARYAYVALDLVLPTLEWNPRISAQGGATMVNLPTWMWVERGAALEQRSLRARVRGTDLWVEVVAEPQSLVVSSPDGGVSKRCTPSEGRRSFAVGRDDASACLVTFLRESATGGDGFQLRAQTTWRATWRASTGADGTFDLMTITAETPIRVASTQSLVVDVR</sequence>
<accession>A0ABQ1QEJ8</accession>
<dbReference type="EMBL" id="BMCK01000003">
    <property type="protein sequence ID" value="GGD24104.1"/>
    <property type="molecule type" value="Genomic_DNA"/>
</dbReference>
<gene>
    <name evidence="1" type="ORF">GCM10007231_24040</name>
</gene>
<reference evidence="2" key="1">
    <citation type="journal article" date="2019" name="Int. J. Syst. Evol. Microbiol.">
        <title>The Global Catalogue of Microorganisms (GCM) 10K type strain sequencing project: providing services to taxonomists for standard genome sequencing and annotation.</title>
        <authorList>
            <consortium name="The Broad Institute Genomics Platform"/>
            <consortium name="The Broad Institute Genome Sequencing Center for Infectious Disease"/>
            <person name="Wu L."/>
            <person name="Ma J."/>
        </authorList>
    </citation>
    <scope>NUCLEOTIDE SEQUENCE [LARGE SCALE GENOMIC DNA]</scope>
    <source>
        <strain evidence="2">CCM 7403</strain>
    </source>
</reference>
<evidence type="ECO:0008006" key="3">
    <source>
        <dbReference type="Google" id="ProtNLM"/>
    </source>
</evidence>
<protein>
    <recommendedName>
        <fullName evidence="3">Secreted protein</fullName>
    </recommendedName>
</protein>
<comment type="caution">
    <text evidence="1">The sequence shown here is derived from an EMBL/GenBank/DDBJ whole genome shotgun (WGS) entry which is preliminary data.</text>
</comment>
<keyword evidence="2" id="KW-1185">Reference proteome</keyword>
<organism evidence="1 2">
    <name type="scientific">Nocardioides daphniae</name>
    <dbReference type="NCBI Taxonomy" id="402297"/>
    <lineage>
        <taxon>Bacteria</taxon>
        <taxon>Bacillati</taxon>
        <taxon>Actinomycetota</taxon>
        <taxon>Actinomycetes</taxon>
        <taxon>Propionibacteriales</taxon>
        <taxon>Nocardioidaceae</taxon>
        <taxon>Nocardioides</taxon>
    </lineage>
</organism>
<name>A0ABQ1QEJ8_9ACTN</name>
<dbReference type="Proteomes" id="UP000630594">
    <property type="component" value="Unassembled WGS sequence"/>
</dbReference>
<proteinExistence type="predicted"/>
<evidence type="ECO:0000313" key="2">
    <source>
        <dbReference type="Proteomes" id="UP000630594"/>
    </source>
</evidence>
<evidence type="ECO:0000313" key="1">
    <source>
        <dbReference type="EMBL" id="GGD24104.1"/>
    </source>
</evidence>